<proteinExistence type="predicted"/>
<evidence type="ECO:0000313" key="1">
    <source>
        <dbReference type="EMBL" id="GLB39582.1"/>
    </source>
</evidence>
<keyword evidence="2" id="KW-1185">Reference proteome</keyword>
<protein>
    <submittedName>
        <fullName evidence="1">Uncharacterized protein</fullName>
    </submittedName>
</protein>
<sequence length="96" mass="10570">MPATANDLRRHDCRNVMVGDLPYAGIGPAGRKGPVHVFEGGEAPRTAAFDLERHRRSPMPEVEGNCTSTCADLLQRSPVIWGRVQLRGLRYSAIGW</sequence>
<evidence type="ECO:0000313" key="2">
    <source>
        <dbReference type="Proteomes" id="UP001063166"/>
    </source>
</evidence>
<dbReference type="Proteomes" id="UP001063166">
    <property type="component" value="Unassembled WGS sequence"/>
</dbReference>
<gene>
    <name evidence="1" type="ORF">LshimejAT787_0700920</name>
</gene>
<name>A0A9P3UNQ8_LYOSH</name>
<organism evidence="1 2">
    <name type="scientific">Lyophyllum shimeji</name>
    <name type="common">Hon-shimeji</name>
    <name type="synonym">Tricholoma shimeji</name>
    <dbReference type="NCBI Taxonomy" id="47721"/>
    <lineage>
        <taxon>Eukaryota</taxon>
        <taxon>Fungi</taxon>
        <taxon>Dikarya</taxon>
        <taxon>Basidiomycota</taxon>
        <taxon>Agaricomycotina</taxon>
        <taxon>Agaricomycetes</taxon>
        <taxon>Agaricomycetidae</taxon>
        <taxon>Agaricales</taxon>
        <taxon>Tricholomatineae</taxon>
        <taxon>Lyophyllaceae</taxon>
        <taxon>Lyophyllum</taxon>
    </lineage>
</organism>
<reference evidence="1" key="1">
    <citation type="submission" date="2022-07" db="EMBL/GenBank/DDBJ databases">
        <title>The genome of Lyophyllum shimeji provides insight into the initial evolution of ectomycorrhizal fungal genome.</title>
        <authorList>
            <person name="Kobayashi Y."/>
            <person name="Shibata T."/>
            <person name="Hirakawa H."/>
            <person name="Shigenobu S."/>
            <person name="Nishiyama T."/>
            <person name="Yamada A."/>
            <person name="Hasebe M."/>
            <person name="Kawaguchi M."/>
        </authorList>
    </citation>
    <scope>NUCLEOTIDE SEQUENCE</scope>
    <source>
        <strain evidence="1">AT787</strain>
    </source>
</reference>
<comment type="caution">
    <text evidence="1">The sequence shown here is derived from an EMBL/GenBank/DDBJ whole genome shotgun (WGS) entry which is preliminary data.</text>
</comment>
<accession>A0A9P3UNQ8</accession>
<dbReference type="EMBL" id="BRPK01000007">
    <property type="protein sequence ID" value="GLB39582.1"/>
    <property type="molecule type" value="Genomic_DNA"/>
</dbReference>
<dbReference type="AlphaFoldDB" id="A0A9P3UNQ8"/>